<dbReference type="InterPro" id="IPR052155">
    <property type="entry name" value="Biofilm_reg_signaling"/>
</dbReference>
<dbReference type="SUPFAM" id="SSF55785">
    <property type="entry name" value="PYP-like sensor domain (PAS domain)"/>
    <property type="match status" value="1"/>
</dbReference>
<keyword evidence="5" id="KW-1185">Reference proteome</keyword>
<dbReference type="InterPro" id="IPR013767">
    <property type="entry name" value="PAS_fold"/>
</dbReference>
<dbReference type="Pfam" id="PF00990">
    <property type="entry name" value="GGDEF"/>
    <property type="match status" value="1"/>
</dbReference>
<dbReference type="GO" id="GO:0006355">
    <property type="term" value="P:regulation of DNA-templated transcription"/>
    <property type="evidence" value="ECO:0007669"/>
    <property type="project" value="InterPro"/>
</dbReference>
<dbReference type="SMART" id="SM00091">
    <property type="entry name" value="PAS"/>
    <property type="match status" value="1"/>
</dbReference>
<dbReference type="AlphaFoldDB" id="A0A1Y0IBS7"/>
<name>A0A1Y0IBS7_9GAMM</name>
<comment type="cofactor">
    <cofactor evidence="1">
        <name>Mg(2+)</name>
        <dbReference type="ChEBI" id="CHEBI:18420"/>
    </cofactor>
</comment>
<dbReference type="OrthoDB" id="73375at2"/>
<evidence type="ECO:0000313" key="5">
    <source>
        <dbReference type="Proteomes" id="UP000196027"/>
    </source>
</evidence>
<dbReference type="GO" id="GO:0003824">
    <property type="term" value="F:catalytic activity"/>
    <property type="evidence" value="ECO:0007669"/>
    <property type="project" value="UniProtKB-ARBA"/>
</dbReference>
<dbReference type="SMART" id="SM00267">
    <property type="entry name" value="GGDEF"/>
    <property type="match status" value="1"/>
</dbReference>
<dbReference type="InterPro" id="IPR029787">
    <property type="entry name" value="Nucleotide_cyclase"/>
</dbReference>
<dbReference type="InterPro" id="IPR000160">
    <property type="entry name" value="GGDEF_dom"/>
</dbReference>
<dbReference type="KEGG" id="ome:OLMES_2867"/>
<gene>
    <name evidence="4" type="ORF">OLMES_2867</name>
</gene>
<reference evidence="4 5" key="1">
    <citation type="submission" date="2017-05" db="EMBL/GenBank/DDBJ databases">
        <title>Genomic insights into alkan degradation activity of Oleiphilus messinensis.</title>
        <authorList>
            <person name="Kozyavkin S.A."/>
            <person name="Slesarev A.I."/>
            <person name="Golyshin P.N."/>
            <person name="Korzhenkov A."/>
            <person name="Golyshina O.N."/>
            <person name="Toshchakov S.V."/>
        </authorList>
    </citation>
    <scope>NUCLEOTIDE SEQUENCE [LARGE SCALE GENOMIC DNA]</scope>
    <source>
        <strain evidence="4 5">ME102</strain>
    </source>
</reference>
<dbReference type="EMBL" id="CP021425">
    <property type="protein sequence ID" value="ARU56915.1"/>
    <property type="molecule type" value="Genomic_DNA"/>
</dbReference>
<evidence type="ECO:0000259" key="2">
    <source>
        <dbReference type="PROSITE" id="PS50112"/>
    </source>
</evidence>
<dbReference type="InterPro" id="IPR043128">
    <property type="entry name" value="Rev_trsase/Diguanyl_cyclase"/>
</dbReference>
<dbReference type="RefSeq" id="WP_087461865.1">
    <property type="nucleotide sequence ID" value="NZ_CP021425.1"/>
</dbReference>
<dbReference type="Pfam" id="PF00989">
    <property type="entry name" value="PAS"/>
    <property type="match status" value="1"/>
</dbReference>
<dbReference type="SUPFAM" id="SSF55073">
    <property type="entry name" value="Nucleotide cyclase"/>
    <property type="match status" value="1"/>
</dbReference>
<evidence type="ECO:0000259" key="3">
    <source>
        <dbReference type="PROSITE" id="PS50887"/>
    </source>
</evidence>
<dbReference type="InterPro" id="IPR000014">
    <property type="entry name" value="PAS"/>
</dbReference>
<dbReference type="Gene3D" id="3.30.70.270">
    <property type="match status" value="1"/>
</dbReference>
<proteinExistence type="predicted"/>
<dbReference type="Proteomes" id="UP000196027">
    <property type="component" value="Chromosome"/>
</dbReference>
<dbReference type="PANTHER" id="PTHR44757">
    <property type="entry name" value="DIGUANYLATE CYCLASE DGCP"/>
    <property type="match status" value="1"/>
</dbReference>
<dbReference type="CDD" id="cd01949">
    <property type="entry name" value="GGDEF"/>
    <property type="match status" value="1"/>
</dbReference>
<dbReference type="InterPro" id="IPR035965">
    <property type="entry name" value="PAS-like_dom_sf"/>
</dbReference>
<dbReference type="Gene3D" id="3.30.450.20">
    <property type="entry name" value="PAS domain"/>
    <property type="match status" value="1"/>
</dbReference>
<dbReference type="PROSITE" id="PS50112">
    <property type="entry name" value="PAS"/>
    <property type="match status" value="1"/>
</dbReference>
<sequence>MEFPGSIPGEVVLNSLPVSILVIDNAGYIRYVNRTLLKLFKYEQSELINQSLSILLPPEAKSAHADCAARYFSSKDEKAMNKGRLVSGVASDGELLNLEIGLTALESADSEYALATILSSSSSVLRINAYYDELTGLPKRFLFKEMSSKSIQACERKGNKFALLFIDLDGFKLVNDNLGHIEGDRVLRMVAKELQSTVRRSDIVGRVGGDEFVVFMSDIESVMSARISAQRLRDKIRGLALPQKIDASIGLITSDCASSHNLDDLIEMADQLMYVGKRSGKGRVVASNTGSEAENS</sequence>
<feature type="domain" description="PAS" evidence="2">
    <location>
        <begin position="12"/>
        <end position="59"/>
    </location>
</feature>
<dbReference type="PANTHER" id="PTHR44757:SF2">
    <property type="entry name" value="BIOFILM ARCHITECTURE MAINTENANCE PROTEIN MBAA"/>
    <property type="match status" value="1"/>
</dbReference>
<evidence type="ECO:0000256" key="1">
    <source>
        <dbReference type="ARBA" id="ARBA00001946"/>
    </source>
</evidence>
<dbReference type="PROSITE" id="PS50887">
    <property type="entry name" value="GGDEF"/>
    <property type="match status" value="1"/>
</dbReference>
<dbReference type="NCBIfam" id="TIGR00229">
    <property type="entry name" value="sensory_box"/>
    <property type="match status" value="1"/>
</dbReference>
<evidence type="ECO:0000313" key="4">
    <source>
        <dbReference type="EMBL" id="ARU56915.1"/>
    </source>
</evidence>
<accession>A0A1Y0IBS7</accession>
<organism evidence="4 5">
    <name type="scientific">Oleiphilus messinensis</name>
    <dbReference type="NCBI Taxonomy" id="141451"/>
    <lineage>
        <taxon>Bacteria</taxon>
        <taxon>Pseudomonadati</taxon>
        <taxon>Pseudomonadota</taxon>
        <taxon>Gammaproteobacteria</taxon>
        <taxon>Oceanospirillales</taxon>
        <taxon>Oleiphilaceae</taxon>
        <taxon>Oleiphilus</taxon>
    </lineage>
</organism>
<dbReference type="FunFam" id="3.30.70.270:FF:000001">
    <property type="entry name" value="Diguanylate cyclase domain protein"/>
    <property type="match status" value="1"/>
</dbReference>
<feature type="domain" description="GGDEF" evidence="3">
    <location>
        <begin position="159"/>
        <end position="289"/>
    </location>
</feature>
<dbReference type="NCBIfam" id="TIGR00254">
    <property type="entry name" value="GGDEF"/>
    <property type="match status" value="1"/>
</dbReference>
<protein>
    <submittedName>
        <fullName evidence="4">PAS/PAC sensor-containing signal transduction diguanylate cyclase</fullName>
    </submittedName>
</protein>
<dbReference type="CDD" id="cd00130">
    <property type="entry name" value="PAS"/>
    <property type="match status" value="1"/>
</dbReference>